<evidence type="ECO:0000313" key="2">
    <source>
        <dbReference type="Proteomes" id="UP000772618"/>
    </source>
</evidence>
<dbReference type="RefSeq" id="WP_254157510.1">
    <property type="nucleotide sequence ID" value="NZ_JAHESD010000098.1"/>
</dbReference>
<protein>
    <recommendedName>
        <fullName evidence="3">RNA polymerase sigma-70 region 2 domain-containing protein</fullName>
    </recommendedName>
</protein>
<dbReference type="InterPro" id="IPR013325">
    <property type="entry name" value="RNA_pol_sigma_r2"/>
</dbReference>
<dbReference type="EMBL" id="JAHESD010000098">
    <property type="protein sequence ID" value="MBT1706305.1"/>
    <property type="molecule type" value="Genomic_DNA"/>
</dbReference>
<keyword evidence="2" id="KW-1185">Reference proteome</keyword>
<gene>
    <name evidence="1" type="ORF">KK060_23700</name>
</gene>
<comment type="caution">
    <text evidence="1">The sequence shown here is derived from an EMBL/GenBank/DDBJ whole genome shotgun (WGS) entry which is preliminary data.</text>
</comment>
<evidence type="ECO:0000313" key="1">
    <source>
        <dbReference type="EMBL" id="MBT1706305.1"/>
    </source>
</evidence>
<dbReference type="Proteomes" id="UP000772618">
    <property type="component" value="Unassembled WGS sequence"/>
</dbReference>
<dbReference type="SUPFAM" id="SSF88946">
    <property type="entry name" value="Sigma2 domain of RNA polymerase sigma factors"/>
    <property type="match status" value="1"/>
</dbReference>
<evidence type="ECO:0008006" key="3">
    <source>
        <dbReference type="Google" id="ProtNLM"/>
    </source>
</evidence>
<sequence length="114" mass="13527">MSSYKDHSDIELITLLQSGDPLAFETIYRKYAGALYTYARRSISIPEDCEEIVQDKFVLLWIRRQQLKSFQWLFNRYKFIVKGFCQCKEILSKQPVFSVDIKRQGLNSLVVKFF</sequence>
<reference evidence="1 2" key="1">
    <citation type="submission" date="2021-05" db="EMBL/GenBank/DDBJ databases">
        <title>A Polyphasic approach of four new species of the genus Ohtaekwangia: Ohtaekwangia histidinii sp. nov., Ohtaekwangia cretensis sp. nov., Ohtaekwangia indiensis sp. nov., Ohtaekwangia reichenbachii sp. nov. from diverse environment.</title>
        <authorList>
            <person name="Octaviana S."/>
        </authorList>
    </citation>
    <scope>NUCLEOTIDE SEQUENCE [LARGE SCALE GENOMIC DNA]</scope>
    <source>
        <strain evidence="1 2">PWU20</strain>
    </source>
</reference>
<name>A0ABS5VY34_9BACT</name>
<organism evidence="1 2">
    <name type="scientific">Chryseosolibacter indicus</name>
    <dbReference type="NCBI Taxonomy" id="2782351"/>
    <lineage>
        <taxon>Bacteria</taxon>
        <taxon>Pseudomonadati</taxon>
        <taxon>Bacteroidota</taxon>
        <taxon>Cytophagia</taxon>
        <taxon>Cytophagales</taxon>
        <taxon>Chryseotaleaceae</taxon>
        <taxon>Chryseosolibacter</taxon>
    </lineage>
</organism>
<accession>A0ABS5VY34</accession>
<dbReference type="Gene3D" id="1.10.1740.10">
    <property type="match status" value="1"/>
</dbReference>
<proteinExistence type="predicted"/>